<dbReference type="Proteomes" id="UP000615446">
    <property type="component" value="Unassembled WGS sequence"/>
</dbReference>
<dbReference type="AlphaFoldDB" id="A0A8H3M9W5"/>
<dbReference type="InterPro" id="IPR008978">
    <property type="entry name" value="HSP20-like_chaperone"/>
</dbReference>
<dbReference type="Gene3D" id="2.60.40.790">
    <property type="match status" value="1"/>
</dbReference>
<protein>
    <submittedName>
        <fullName evidence="1">Uncharacterized protein</fullName>
    </submittedName>
</protein>
<proteinExistence type="predicted"/>
<name>A0A8H3M9W5_9GLOM</name>
<accession>A0A8H3M9W5</accession>
<reference evidence="1" key="1">
    <citation type="submission" date="2019-10" db="EMBL/GenBank/DDBJ databases">
        <title>Conservation and host-specific expression of non-tandemly repeated heterogenous ribosome RNA gene in arbuscular mycorrhizal fungi.</title>
        <authorList>
            <person name="Maeda T."/>
            <person name="Kobayashi Y."/>
            <person name="Nakagawa T."/>
            <person name="Ezawa T."/>
            <person name="Yamaguchi K."/>
            <person name="Bino T."/>
            <person name="Nishimoto Y."/>
            <person name="Shigenobu S."/>
            <person name="Kawaguchi M."/>
        </authorList>
    </citation>
    <scope>NUCLEOTIDE SEQUENCE</scope>
    <source>
        <strain evidence="1">HR1</strain>
    </source>
</reference>
<evidence type="ECO:0000313" key="2">
    <source>
        <dbReference type="Proteomes" id="UP000615446"/>
    </source>
</evidence>
<dbReference type="EMBL" id="BLAL01000289">
    <property type="protein sequence ID" value="GET00751.1"/>
    <property type="molecule type" value="Genomic_DNA"/>
</dbReference>
<organism evidence="1 2">
    <name type="scientific">Rhizophagus clarus</name>
    <dbReference type="NCBI Taxonomy" id="94130"/>
    <lineage>
        <taxon>Eukaryota</taxon>
        <taxon>Fungi</taxon>
        <taxon>Fungi incertae sedis</taxon>
        <taxon>Mucoromycota</taxon>
        <taxon>Glomeromycotina</taxon>
        <taxon>Glomeromycetes</taxon>
        <taxon>Glomerales</taxon>
        <taxon>Glomeraceae</taxon>
        <taxon>Rhizophagus</taxon>
    </lineage>
</organism>
<dbReference type="OrthoDB" id="2440470at2759"/>
<comment type="caution">
    <text evidence="1">The sequence shown here is derived from an EMBL/GenBank/DDBJ whole genome shotgun (WGS) entry which is preliminary data.</text>
</comment>
<gene>
    <name evidence="1" type="ORF">RCL2_002719400</name>
</gene>
<evidence type="ECO:0000313" key="1">
    <source>
        <dbReference type="EMBL" id="GET00751.1"/>
    </source>
</evidence>
<sequence length="163" mass="18679">MDKKDWPAYTKRLCCAKPELTVYMSGNIKNVSNRDLEDWLRKIVSPPKCFEHIVKRDPNMLGILLIRISAFLRGQVSYPGVNHKEQVEIDVNDDNKSITINARGLETEQNGSVIFNNLSTKFEINIDLQKKVNLKEKTTVVIENGITTVQFKMMNNKMKIPIA</sequence>